<dbReference type="InterPro" id="IPR011047">
    <property type="entry name" value="Quinoprotein_ADH-like_sf"/>
</dbReference>
<dbReference type="Gene3D" id="3.40.50.300">
    <property type="entry name" value="P-loop containing nucleotide triphosphate hydrolases"/>
    <property type="match status" value="1"/>
</dbReference>
<dbReference type="Pfam" id="PF24883">
    <property type="entry name" value="NPHP3_N"/>
    <property type="match status" value="1"/>
</dbReference>
<keyword evidence="2" id="KW-0677">Repeat</keyword>
<feature type="compositionally biased region" description="Acidic residues" evidence="4">
    <location>
        <begin position="1616"/>
        <end position="1626"/>
    </location>
</feature>
<accession>A0A8H7H635</accession>
<feature type="repeat" description="WD" evidence="3">
    <location>
        <begin position="1225"/>
        <end position="1260"/>
    </location>
</feature>
<feature type="domain" description="Polysaccharide lyase 14" evidence="5">
    <location>
        <begin position="1767"/>
        <end position="1797"/>
    </location>
</feature>
<keyword evidence="7" id="KW-0456">Lyase</keyword>
<proteinExistence type="predicted"/>
<dbReference type="Pfam" id="PF00400">
    <property type="entry name" value="WD40"/>
    <property type="match status" value="5"/>
</dbReference>
<evidence type="ECO:0000256" key="2">
    <source>
        <dbReference type="ARBA" id="ARBA00022737"/>
    </source>
</evidence>
<keyword evidence="1 3" id="KW-0853">WD repeat</keyword>
<dbReference type="PROSITE" id="PS00678">
    <property type="entry name" value="WD_REPEATS_1"/>
    <property type="match status" value="1"/>
</dbReference>
<dbReference type="SUPFAM" id="SSF52540">
    <property type="entry name" value="P-loop containing nucleoside triphosphate hydrolases"/>
    <property type="match status" value="1"/>
</dbReference>
<dbReference type="CDD" id="cd00200">
    <property type="entry name" value="WD40"/>
    <property type="match status" value="1"/>
</dbReference>
<dbReference type="PROSITE" id="PS50294">
    <property type="entry name" value="WD_REPEATS_REGION"/>
    <property type="match status" value="5"/>
</dbReference>
<evidence type="ECO:0000256" key="4">
    <source>
        <dbReference type="SAM" id="MobiDB-lite"/>
    </source>
</evidence>
<dbReference type="GO" id="GO:0016829">
    <property type="term" value="F:lyase activity"/>
    <property type="evidence" value="ECO:0007669"/>
    <property type="project" value="UniProtKB-KW"/>
</dbReference>
<dbReference type="InterPro" id="IPR015943">
    <property type="entry name" value="WD40/YVTN_repeat-like_dom_sf"/>
</dbReference>
<evidence type="ECO:0000313" key="7">
    <source>
        <dbReference type="EMBL" id="KAF8678306.1"/>
    </source>
</evidence>
<comment type="caution">
    <text evidence="7">The sequence shown here is derived from an EMBL/GenBank/DDBJ whole genome shotgun (WGS) entry which is preliminary data.</text>
</comment>
<dbReference type="InterPro" id="IPR019775">
    <property type="entry name" value="WD40_repeat_CS"/>
</dbReference>
<protein>
    <submittedName>
        <fullName evidence="7">Alginate lyase</fullName>
    </submittedName>
</protein>
<feature type="repeat" description="WD" evidence="3">
    <location>
        <begin position="754"/>
        <end position="795"/>
    </location>
</feature>
<dbReference type="SUPFAM" id="SSF50998">
    <property type="entry name" value="Quinoprotein alcohol dehydrogenase-like"/>
    <property type="match status" value="1"/>
</dbReference>
<feature type="repeat" description="WD" evidence="3">
    <location>
        <begin position="1011"/>
        <end position="1052"/>
    </location>
</feature>
<dbReference type="Pfam" id="PF21294">
    <property type="entry name" value="Polysacc_lyase_14"/>
    <property type="match status" value="2"/>
</dbReference>
<feature type="region of interest" description="Disordered" evidence="4">
    <location>
        <begin position="1614"/>
        <end position="1667"/>
    </location>
</feature>
<dbReference type="PANTHER" id="PTHR44129">
    <property type="entry name" value="WD REPEAT-CONTAINING PROTEIN POP1"/>
    <property type="match status" value="1"/>
</dbReference>
<reference evidence="7" key="1">
    <citation type="submission" date="2020-09" db="EMBL/GenBank/DDBJ databases">
        <title>Comparative genome analyses of four rice-infecting Rhizoctonia solani isolates reveal extensive enrichment of homogalacturonan modification genes.</title>
        <authorList>
            <person name="Lee D.-Y."/>
            <person name="Jeon J."/>
            <person name="Kim K.-T."/>
            <person name="Cheong K."/>
            <person name="Song H."/>
            <person name="Choi G."/>
            <person name="Ko J."/>
            <person name="Opiyo S.O."/>
            <person name="Zuo S."/>
            <person name="Madhav S."/>
            <person name="Lee Y.-H."/>
            <person name="Wang G.-L."/>
        </authorList>
    </citation>
    <scope>NUCLEOTIDE SEQUENCE</scope>
    <source>
        <strain evidence="7">AG1-IA YN-7</strain>
    </source>
</reference>
<dbReference type="InterPro" id="IPR027417">
    <property type="entry name" value="P-loop_NTPase"/>
</dbReference>
<feature type="domain" description="Nephrocystin 3-like N-terminal" evidence="6">
    <location>
        <begin position="216"/>
        <end position="372"/>
    </location>
</feature>
<dbReference type="SMART" id="SM00320">
    <property type="entry name" value="WD40"/>
    <property type="match status" value="9"/>
</dbReference>
<dbReference type="EMBL" id="JACYCC010000039">
    <property type="protein sequence ID" value="KAF8678306.1"/>
    <property type="molecule type" value="Genomic_DNA"/>
</dbReference>
<feature type="repeat" description="WD" evidence="3">
    <location>
        <begin position="968"/>
        <end position="1009"/>
    </location>
</feature>
<dbReference type="InterPro" id="IPR050349">
    <property type="entry name" value="WD_LIS1/nudF_dynein_reg"/>
</dbReference>
<evidence type="ECO:0000259" key="5">
    <source>
        <dbReference type="Pfam" id="PF21294"/>
    </source>
</evidence>
<name>A0A8H7H635_9AGAM</name>
<dbReference type="InterPro" id="IPR001680">
    <property type="entry name" value="WD40_rpt"/>
</dbReference>
<dbReference type="Proteomes" id="UP000650582">
    <property type="component" value="Unassembled WGS sequence"/>
</dbReference>
<sequence>MPLRERLRKIKSDTKLRFLQSIESKDKNMKTGKSPTPPVQNTPHDWVYLKTFCRSLEQAAKSFSPLEGALTDLIECCDDYHALYNELEKVFRLLNDSFALNIPPVINTAIESLCRSLQEEVVFIRQRQDQGKIRAYLEANHDVDEVLTCYRRIQSYLQRISLNTNMFTWKIVDEIATDNRLKHLLPSLSARYNSTKAVELKRGPCIKNTRVQLLAQIHDWVESSGPGSIYWMNGMAGTGKTTIGYSLCEELDACRKLAASFFCSRLLPECRDINLVIPTIAYQLARSSHPFRCALSNILEQDPDIHTSLPYIQFNALISKPLLEIKDSLPENLVVVIDALDECENKDSTRRIIHVLLTKSAGLPVKFAVSSRPEPEIRDEMINQTNQAESRVVLHELDKQTVQTDIKAYLGDALAKAQATEEQISALAERAGILFIYAATVVRYVGHDGFRRNHARLANVLESSSTSENKHKEIDELYTIVLQAALDDPKLDNGEKKDIQLATTLHASFSDYMFDSSRSKQYHRDPMAHNQIMALRCFDLYRNLHPQFNICGLVSSYMPDDRVEELDERIQKVISTELFYASRYWAMHFQSSTVTAYLLSELEEFLSVRLLLWMEVMNLKKCTAEMPKSLEVVERSEVGWPMELDALVHDARRFTSTFLLGAMSDSTPHIYTSMLPFWPKSSPISKAYAKRVQGMVCPEGTAIGQRCHGLLSTWNLHTATSSALSPDGSQIAVGGWLDILLLDSSTGRRLVPPLKGHVNYVRCLDFSPDGTHIISGSDNGDIYVWSTQSGESVVGPLVSDRILSVAFSPGGHHIAFGTSTGEIHVRDARSGEPVMSLPSEDGNYVKSVKYSPDGCSIAACYINDPPVLVWDVQSGQVLRALGPGSGSDDRSGYFNSSDISPDGTRVAFGSQEGRIYIWDFAITVPGGNNTLCLVSFSNDGSYLLSGTANGFVCMWDIRSGDLVVGPLEGGHTSSIILLRFFSEGTRFISGSIDGAVSLWDTRSTITIPSVLRRYSSDTTSVRFSSKGEQIVSHSYDRTLCLWDTGSGEMSLGPLQTDDRFTRPEFSPDYAHIALLSSGSLKLLDSRTGNIAFESSKQHGSVQSVAFSSHEICIMSSRLEGIVRLSAANTGQYAYPDSTPILTSAKLSPDCTLIAIGLDWAVLNIYATHDGRMVSGPFNAQFEASDSIKISSKNILIGYATEHGEIISFEFSLDGSQIVSSSTDRVDGHTDLVLSVAFSPDGRRIISGSRDKAIRVTDIQSAPVIIGGFNEWEMREDGWIVDKSSRDVICIVSAYLASVTCMPLVSQEGTTLSGEHLGARVSQAPPLPSLSPMGYLIPPTFSNKLLTVMATPLVRNNLDITTITQTVIVTAPLRPIQPSASISTRDVWELPRDFQNLNCFNILKYGFGKSNLKVVQGVPSSASLTTATPMPTGYFGWDNGVSVLEAFFPEGSINPGNSPQGGADFYANPLPALTGAQNVTFAYSIFLPADFEPVRGGKLPGLYGGKTGCSGGDAALDCFSTRLMWRAMSEGELYLYAPKDKQTPEVCNTPPRSICEADYGLSIGRGSFRFTPGRWTHVSQTVVLNTPGKQDGYFTLDVNGERVMDLRGVYYRQSDSENQDDAGDEHDSEQINNARPEGDLDSVTPDGGDASGRDSGSAEDSGDSSLLGNILVAPPKMERYHGAKYAWNTHGRTPVFLAPNPRRPRIVQRVPSNLPHPFVLTKVFRPTTVTTVSQVTKVQVAAVSRSSATRATGPPKVANLASAKRVPGFSGIFFSTFFGGHTPNFATPKDQRIWFKDFSLVVND</sequence>
<dbReference type="PROSITE" id="PS50082">
    <property type="entry name" value="WD_REPEATS_2"/>
    <property type="match status" value="5"/>
</dbReference>
<feature type="compositionally biased region" description="Low complexity" evidence="4">
    <location>
        <begin position="1652"/>
        <end position="1667"/>
    </location>
</feature>
<evidence type="ECO:0000259" key="6">
    <source>
        <dbReference type="Pfam" id="PF24883"/>
    </source>
</evidence>
<evidence type="ECO:0000313" key="8">
    <source>
        <dbReference type="Proteomes" id="UP000650582"/>
    </source>
</evidence>
<organism evidence="7 8">
    <name type="scientific">Rhizoctonia solani</name>
    <dbReference type="NCBI Taxonomy" id="456999"/>
    <lineage>
        <taxon>Eukaryota</taxon>
        <taxon>Fungi</taxon>
        <taxon>Dikarya</taxon>
        <taxon>Basidiomycota</taxon>
        <taxon>Agaricomycotina</taxon>
        <taxon>Agaricomycetes</taxon>
        <taxon>Cantharellales</taxon>
        <taxon>Ceratobasidiaceae</taxon>
        <taxon>Rhizoctonia</taxon>
    </lineage>
</organism>
<feature type="domain" description="Polysaccharide lyase 14" evidence="5">
    <location>
        <begin position="1439"/>
        <end position="1616"/>
    </location>
</feature>
<dbReference type="InterPro" id="IPR048958">
    <property type="entry name" value="Polysacc_lyase_14"/>
</dbReference>
<evidence type="ECO:0000256" key="1">
    <source>
        <dbReference type="ARBA" id="ARBA00022574"/>
    </source>
</evidence>
<feature type="repeat" description="WD" evidence="3">
    <location>
        <begin position="924"/>
        <end position="965"/>
    </location>
</feature>
<dbReference type="InterPro" id="IPR056884">
    <property type="entry name" value="NPHP3-like_N"/>
</dbReference>
<dbReference type="Gene3D" id="2.60.120.200">
    <property type="match status" value="2"/>
</dbReference>
<dbReference type="SUPFAM" id="SSF82171">
    <property type="entry name" value="DPP6 N-terminal domain-like"/>
    <property type="match status" value="1"/>
</dbReference>
<gene>
    <name evidence="7" type="ORF">RHS04_05586</name>
</gene>
<evidence type="ECO:0000256" key="3">
    <source>
        <dbReference type="PROSITE-ProRule" id="PRU00221"/>
    </source>
</evidence>
<dbReference type="Gene3D" id="2.130.10.10">
    <property type="entry name" value="YVTN repeat-like/Quinoprotein amine dehydrogenase"/>
    <property type="match status" value="5"/>
</dbReference>